<protein>
    <recommendedName>
        <fullName evidence="8">Transcription factor domain-containing protein</fullName>
    </recommendedName>
</protein>
<dbReference type="CDD" id="cd12148">
    <property type="entry name" value="fungal_TF_MHR"/>
    <property type="match status" value="1"/>
</dbReference>
<accession>A0A6A6T5Z3</accession>
<organism evidence="6 7">
    <name type="scientific">Lophiostoma macrostomum CBS 122681</name>
    <dbReference type="NCBI Taxonomy" id="1314788"/>
    <lineage>
        <taxon>Eukaryota</taxon>
        <taxon>Fungi</taxon>
        <taxon>Dikarya</taxon>
        <taxon>Ascomycota</taxon>
        <taxon>Pezizomycotina</taxon>
        <taxon>Dothideomycetes</taxon>
        <taxon>Pleosporomycetidae</taxon>
        <taxon>Pleosporales</taxon>
        <taxon>Lophiostomataceae</taxon>
        <taxon>Lophiostoma</taxon>
    </lineage>
</organism>
<dbReference type="PANTHER" id="PTHR31845">
    <property type="entry name" value="FINGER DOMAIN PROTEIN, PUTATIVE-RELATED"/>
    <property type="match status" value="1"/>
</dbReference>
<evidence type="ECO:0000256" key="5">
    <source>
        <dbReference type="ARBA" id="ARBA00023242"/>
    </source>
</evidence>
<keyword evidence="3" id="KW-0238">DNA-binding</keyword>
<reference evidence="6" key="1">
    <citation type="journal article" date="2020" name="Stud. Mycol.">
        <title>101 Dothideomycetes genomes: a test case for predicting lifestyles and emergence of pathogens.</title>
        <authorList>
            <person name="Haridas S."/>
            <person name="Albert R."/>
            <person name="Binder M."/>
            <person name="Bloem J."/>
            <person name="Labutti K."/>
            <person name="Salamov A."/>
            <person name="Andreopoulos B."/>
            <person name="Baker S."/>
            <person name="Barry K."/>
            <person name="Bills G."/>
            <person name="Bluhm B."/>
            <person name="Cannon C."/>
            <person name="Castanera R."/>
            <person name="Culley D."/>
            <person name="Daum C."/>
            <person name="Ezra D."/>
            <person name="Gonzalez J."/>
            <person name="Henrissat B."/>
            <person name="Kuo A."/>
            <person name="Liang C."/>
            <person name="Lipzen A."/>
            <person name="Lutzoni F."/>
            <person name="Magnuson J."/>
            <person name="Mondo S."/>
            <person name="Nolan M."/>
            <person name="Ohm R."/>
            <person name="Pangilinan J."/>
            <person name="Park H.-J."/>
            <person name="Ramirez L."/>
            <person name="Alfaro M."/>
            <person name="Sun H."/>
            <person name="Tritt A."/>
            <person name="Yoshinaga Y."/>
            <person name="Zwiers L.-H."/>
            <person name="Turgeon B."/>
            <person name="Goodwin S."/>
            <person name="Spatafora J."/>
            <person name="Crous P."/>
            <person name="Grigoriev I."/>
        </authorList>
    </citation>
    <scope>NUCLEOTIDE SEQUENCE</scope>
    <source>
        <strain evidence="6">CBS 122681</strain>
    </source>
</reference>
<name>A0A6A6T5Z3_9PLEO</name>
<dbReference type="InterPro" id="IPR051089">
    <property type="entry name" value="prtT"/>
</dbReference>
<proteinExistence type="predicted"/>
<evidence type="ECO:0000256" key="4">
    <source>
        <dbReference type="ARBA" id="ARBA00023163"/>
    </source>
</evidence>
<dbReference type="AlphaFoldDB" id="A0A6A6T5Z3"/>
<evidence type="ECO:0000313" key="7">
    <source>
        <dbReference type="Proteomes" id="UP000799324"/>
    </source>
</evidence>
<evidence type="ECO:0000313" key="6">
    <source>
        <dbReference type="EMBL" id="KAF2654248.1"/>
    </source>
</evidence>
<evidence type="ECO:0008006" key="8">
    <source>
        <dbReference type="Google" id="ProtNLM"/>
    </source>
</evidence>
<gene>
    <name evidence="6" type="ORF">K491DRAFT_705345</name>
</gene>
<dbReference type="EMBL" id="MU004367">
    <property type="protein sequence ID" value="KAF2654248.1"/>
    <property type="molecule type" value="Genomic_DNA"/>
</dbReference>
<dbReference type="OrthoDB" id="3163292at2759"/>
<keyword evidence="5" id="KW-0539">Nucleus</keyword>
<keyword evidence="4" id="KW-0804">Transcription</keyword>
<dbReference type="Proteomes" id="UP000799324">
    <property type="component" value="Unassembled WGS sequence"/>
</dbReference>
<comment type="subcellular location">
    <subcellularLocation>
        <location evidence="1">Nucleus</location>
    </subcellularLocation>
</comment>
<keyword evidence="2" id="KW-0805">Transcription regulation</keyword>
<dbReference type="GO" id="GO:0000981">
    <property type="term" value="F:DNA-binding transcription factor activity, RNA polymerase II-specific"/>
    <property type="evidence" value="ECO:0007669"/>
    <property type="project" value="TreeGrafter"/>
</dbReference>
<dbReference type="GO" id="GO:0005634">
    <property type="term" value="C:nucleus"/>
    <property type="evidence" value="ECO:0007669"/>
    <property type="project" value="UniProtKB-SubCell"/>
</dbReference>
<evidence type="ECO:0000256" key="2">
    <source>
        <dbReference type="ARBA" id="ARBA00023015"/>
    </source>
</evidence>
<dbReference type="GO" id="GO:0000976">
    <property type="term" value="F:transcription cis-regulatory region binding"/>
    <property type="evidence" value="ECO:0007669"/>
    <property type="project" value="TreeGrafter"/>
</dbReference>
<sequence>MWPLFYPRTSQDPSWLYCGLATNAALYSGLHHAKPLQPPLRVLGVAPTSIHSRVHAWLGTFLASSYLSMFNGLPPLIAGVAELDATERFVREYPIPREFAYQVMVQRVMSKFMNVLMNDAREPINYSLVQLVDGELDNLRTSFPTEWTPRVEFNALVAKMHLYGMAVLRVHHNPSTRDIILKLGLSSSLRIIYLAEAGLGFTSDSHPGIQPPSLYSVLPKNYFRGVLFTCIFLIRYFALNTRATTEEQEVARNHLAIAHKILQSGSIGNLVDCQRAAILIEILGRQEPSDADNVKLRIDSRMGASLILDAITTSHTLIGRETIQPPIQPQPLQYSPNSNETAPEIANQSAFDFGVEGFGSMDFSSLPEDLWGDNLWTMFDMGPPV</sequence>
<keyword evidence="7" id="KW-1185">Reference proteome</keyword>
<evidence type="ECO:0000256" key="1">
    <source>
        <dbReference type="ARBA" id="ARBA00004123"/>
    </source>
</evidence>
<dbReference type="PANTHER" id="PTHR31845:SF21">
    <property type="entry name" value="REGULATORY PROTEIN LEU3"/>
    <property type="match status" value="1"/>
</dbReference>
<evidence type="ECO:0000256" key="3">
    <source>
        <dbReference type="ARBA" id="ARBA00023125"/>
    </source>
</evidence>